<sequence>MPARSARPDLTIQDEERRGVLPFDVLREAGVTRGHRRAMVTSGRWRAVRRKGIVLGSPRAADEVSAREAMWREALLRVGPSARLGGITALQAAGLVGYDEPRIHVWVRRGDEKGSALGVALHETRRWGRDDAVDCGVPRSTPAVATVQAALWAVSLRQAMLCLVMPVQQRLVRAEDVAVELSRVKRHRFRKALQAGIRDIALGAESLNELDFASACRRRGLPEPTRQVRRQLAGGRAVLDARWEEYGVVVEINGAGHHALDIAMRDEIRIADLQLQGDVVFPMSVLTLRCDPEPLFEALARALRARGWNPTTSA</sequence>
<dbReference type="EMBL" id="BMEA01000002">
    <property type="protein sequence ID" value="GGB83925.1"/>
    <property type="molecule type" value="Genomic_DNA"/>
</dbReference>
<dbReference type="AlphaFoldDB" id="A0A8H9FTT4"/>
<accession>A0A8H9FTT4</accession>
<evidence type="ECO:0008006" key="3">
    <source>
        <dbReference type="Google" id="ProtNLM"/>
    </source>
</evidence>
<reference evidence="1" key="2">
    <citation type="submission" date="2020-09" db="EMBL/GenBank/DDBJ databases">
        <authorList>
            <person name="Sun Q."/>
            <person name="Zhou Y."/>
        </authorList>
    </citation>
    <scope>NUCLEOTIDE SEQUENCE</scope>
    <source>
        <strain evidence="1">CGMCC 1.10749</strain>
    </source>
</reference>
<reference evidence="1" key="1">
    <citation type="journal article" date="2014" name="Int. J. Syst. Evol. Microbiol.">
        <title>Complete genome sequence of Corynebacterium casei LMG S-19264T (=DSM 44701T), isolated from a smear-ripened cheese.</title>
        <authorList>
            <consortium name="US DOE Joint Genome Institute (JGI-PGF)"/>
            <person name="Walter F."/>
            <person name="Albersmeier A."/>
            <person name="Kalinowski J."/>
            <person name="Ruckert C."/>
        </authorList>
    </citation>
    <scope>NUCLEOTIDE SEQUENCE</scope>
    <source>
        <strain evidence="1">CGMCC 1.10749</strain>
    </source>
</reference>
<proteinExistence type="predicted"/>
<gene>
    <name evidence="1" type="ORF">GCM10011314_24450</name>
</gene>
<protein>
    <recommendedName>
        <fullName evidence="3">DUF559 domain-containing protein</fullName>
    </recommendedName>
</protein>
<evidence type="ECO:0000313" key="2">
    <source>
        <dbReference type="Proteomes" id="UP000628079"/>
    </source>
</evidence>
<name>A0A8H9FTT4_9MICO</name>
<comment type="caution">
    <text evidence="1">The sequence shown here is derived from an EMBL/GenBank/DDBJ whole genome shotgun (WGS) entry which is preliminary data.</text>
</comment>
<organism evidence="1 2">
    <name type="scientific">Knoellia flava</name>
    <dbReference type="NCBI Taxonomy" id="913969"/>
    <lineage>
        <taxon>Bacteria</taxon>
        <taxon>Bacillati</taxon>
        <taxon>Actinomycetota</taxon>
        <taxon>Actinomycetes</taxon>
        <taxon>Micrococcales</taxon>
        <taxon>Intrasporangiaceae</taxon>
        <taxon>Knoellia</taxon>
    </lineage>
</organism>
<dbReference type="Proteomes" id="UP000628079">
    <property type="component" value="Unassembled WGS sequence"/>
</dbReference>
<evidence type="ECO:0000313" key="1">
    <source>
        <dbReference type="EMBL" id="GGB83925.1"/>
    </source>
</evidence>